<dbReference type="SUPFAM" id="SSF57501">
    <property type="entry name" value="Cystine-knot cytokines"/>
    <property type="match status" value="1"/>
</dbReference>
<comment type="subcellular location">
    <subcellularLocation>
        <location evidence="1">Secreted</location>
    </subcellularLocation>
</comment>
<dbReference type="WBParaSite" id="MBELARI_LOCUS6272">
    <property type="protein sequence ID" value="MBELARI_LOCUS6272"/>
    <property type="gene ID" value="MBELARI_LOCUS6272"/>
</dbReference>
<keyword evidence="4" id="KW-0339">Growth factor</keyword>
<evidence type="ECO:0000256" key="4">
    <source>
        <dbReference type="RuleBase" id="RU000354"/>
    </source>
</evidence>
<comment type="similarity">
    <text evidence="2 4">Belongs to the TGF-beta family.</text>
</comment>
<dbReference type="AlphaFoldDB" id="A0AAF3FH10"/>
<dbReference type="Pfam" id="PF00019">
    <property type="entry name" value="TGF_beta"/>
    <property type="match status" value="1"/>
</dbReference>
<feature type="signal peptide" evidence="5">
    <location>
        <begin position="1"/>
        <end position="19"/>
    </location>
</feature>
<dbReference type="InterPro" id="IPR029034">
    <property type="entry name" value="Cystine-knot_cytokine"/>
</dbReference>
<dbReference type="PANTHER" id="PTHR11848:SF308">
    <property type="entry name" value="BMP-LIKE PROTEIN UNC-129"/>
    <property type="match status" value="1"/>
</dbReference>
<evidence type="ECO:0000256" key="1">
    <source>
        <dbReference type="ARBA" id="ARBA00004613"/>
    </source>
</evidence>
<accession>A0AAF3FH10</accession>
<dbReference type="GO" id="GO:0005125">
    <property type="term" value="F:cytokine activity"/>
    <property type="evidence" value="ECO:0007669"/>
    <property type="project" value="TreeGrafter"/>
</dbReference>
<dbReference type="PANTHER" id="PTHR11848">
    <property type="entry name" value="TGF-BETA FAMILY"/>
    <property type="match status" value="1"/>
</dbReference>
<keyword evidence="5" id="KW-0732">Signal</keyword>
<evidence type="ECO:0000259" key="6">
    <source>
        <dbReference type="PROSITE" id="PS51362"/>
    </source>
</evidence>
<keyword evidence="7" id="KW-1185">Reference proteome</keyword>
<feature type="chain" id="PRO_5041915379" evidence="5">
    <location>
        <begin position="20"/>
        <end position="425"/>
    </location>
</feature>
<dbReference type="GO" id="GO:0005615">
    <property type="term" value="C:extracellular space"/>
    <property type="evidence" value="ECO:0007669"/>
    <property type="project" value="TreeGrafter"/>
</dbReference>
<evidence type="ECO:0000256" key="3">
    <source>
        <dbReference type="ARBA" id="ARBA00022525"/>
    </source>
</evidence>
<dbReference type="CDD" id="cd13756">
    <property type="entry name" value="TGF_beta_BMPs_GDFs"/>
    <property type="match status" value="1"/>
</dbReference>
<protein>
    <submittedName>
        <fullName evidence="8">TGF-beta family profile domain-containing protein</fullName>
    </submittedName>
</protein>
<name>A0AAF3FH10_9BILA</name>
<evidence type="ECO:0000256" key="2">
    <source>
        <dbReference type="ARBA" id="ARBA00006656"/>
    </source>
</evidence>
<dbReference type="GO" id="GO:0008083">
    <property type="term" value="F:growth factor activity"/>
    <property type="evidence" value="ECO:0007669"/>
    <property type="project" value="UniProtKB-KW"/>
</dbReference>
<dbReference type="InterPro" id="IPR001839">
    <property type="entry name" value="TGF-b_C"/>
</dbReference>
<dbReference type="Proteomes" id="UP000887575">
    <property type="component" value="Unassembled WGS sequence"/>
</dbReference>
<reference evidence="8" key="1">
    <citation type="submission" date="2024-02" db="UniProtKB">
        <authorList>
            <consortium name="WormBaseParasite"/>
        </authorList>
    </citation>
    <scope>IDENTIFICATION</scope>
</reference>
<sequence length="425" mass="48683">MRWFRAILALACTFLNVYSLHYDLVDEEKEILSKTLTKVLGYETIPEREKALTMMSRIPSYLSRRIEAVFEDLQQADEYPDGNIVRALLPRIGKANGNEALLYDVSVVSPDEKIMRVELHFHMPQAGRHGSRRRSKSVRASVACTHHFCRGPYLLTHIEATRTTAVMDATLPFAQLHSLNGSSIAITMWRKDIKMRTARELVKRNPPFLLVFTEGEPVKDLQKTRKSEKDQRKIQTNHLQTKHKFTTENRILRAKRNNEYFKYNEQQQPKMRATLRKLTKAQQIAEKQKKDPWYGFGDEVDEESSDSEEVEDDIEQQEQQELVLLKKEGGCGLSRRLISTASLGLDHVVLAPPHIDLSQCNGSCDQPTKRWSPRATLLSSLSSMRSSICCAPSRLSPLILMFLDDQGNLVIRLFPRAIAENCECL</sequence>
<dbReference type="SMART" id="SM00204">
    <property type="entry name" value="TGFB"/>
    <property type="match status" value="1"/>
</dbReference>
<organism evidence="7 8">
    <name type="scientific">Mesorhabditis belari</name>
    <dbReference type="NCBI Taxonomy" id="2138241"/>
    <lineage>
        <taxon>Eukaryota</taxon>
        <taxon>Metazoa</taxon>
        <taxon>Ecdysozoa</taxon>
        <taxon>Nematoda</taxon>
        <taxon>Chromadorea</taxon>
        <taxon>Rhabditida</taxon>
        <taxon>Rhabditina</taxon>
        <taxon>Rhabditomorpha</taxon>
        <taxon>Rhabditoidea</taxon>
        <taxon>Rhabditidae</taxon>
        <taxon>Mesorhabditinae</taxon>
        <taxon>Mesorhabditis</taxon>
    </lineage>
</organism>
<dbReference type="PROSITE" id="PS51362">
    <property type="entry name" value="TGF_BETA_2"/>
    <property type="match status" value="1"/>
</dbReference>
<evidence type="ECO:0000313" key="7">
    <source>
        <dbReference type="Proteomes" id="UP000887575"/>
    </source>
</evidence>
<evidence type="ECO:0000256" key="5">
    <source>
        <dbReference type="SAM" id="SignalP"/>
    </source>
</evidence>
<dbReference type="Gene3D" id="2.10.90.10">
    <property type="entry name" value="Cystine-knot cytokines"/>
    <property type="match status" value="1"/>
</dbReference>
<dbReference type="InterPro" id="IPR015615">
    <property type="entry name" value="TGF-beta-rel"/>
</dbReference>
<proteinExistence type="inferred from homology"/>
<evidence type="ECO:0000313" key="8">
    <source>
        <dbReference type="WBParaSite" id="MBELARI_LOCUS6272"/>
    </source>
</evidence>
<feature type="domain" description="TGF-beta family profile" evidence="6">
    <location>
        <begin position="315"/>
        <end position="425"/>
    </location>
</feature>
<keyword evidence="3" id="KW-0964">Secreted</keyword>